<dbReference type="InterPro" id="IPR012337">
    <property type="entry name" value="RNaseH-like_sf"/>
</dbReference>
<accession>A0ABR0W957</accession>
<dbReference type="SUPFAM" id="SSF53098">
    <property type="entry name" value="Ribonuclease H-like"/>
    <property type="match status" value="1"/>
</dbReference>
<dbReference type="Proteomes" id="UP001318860">
    <property type="component" value="Unassembled WGS sequence"/>
</dbReference>
<evidence type="ECO:0000313" key="4">
    <source>
        <dbReference type="Proteomes" id="UP001318860"/>
    </source>
</evidence>
<feature type="coiled-coil region" evidence="1">
    <location>
        <begin position="109"/>
        <end position="136"/>
    </location>
</feature>
<dbReference type="InterPro" id="IPR056924">
    <property type="entry name" value="SH3_Tf2-1"/>
</dbReference>
<gene>
    <name evidence="3" type="ORF">DH2020_022972</name>
</gene>
<dbReference type="Gene3D" id="3.30.420.10">
    <property type="entry name" value="Ribonuclease H-like superfamily/Ribonuclease H"/>
    <property type="match status" value="1"/>
</dbReference>
<evidence type="ECO:0000256" key="1">
    <source>
        <dbReference type="SAM" id="Coils"/>
    </source>
</evidence>
<sequence>MDFVLGLPRSNRGNQAIWVVVDRLTKSAHFLPIKMTHSLEQLAHIYIKEIVRLHGVPVSIVSDRDPRFTLKFWATIGMAPYEALYGRKCRSPIYWDEVGEKKVLGPELVEQMVKVIEKVRDRIKIAQDRHKSYADQRRKDLQFETGEKVFLKVAPTKGIVRFGRKGKLRPMFIGPFEILERVRVVAYRLALPLELAGVHNVFHVSMLRKYVHDPSHIVKHEALKLSRDMTYEEKLVAILDKKIHQLRIEISP</sequence>
<proteinExistence type="predicted"/>
<keyword evidence="1" id="KW-0175">Coiled coil</keyword>
<reference evidence="3 4" key="1">
    <citation type="journal article" date="2021" name="Comput. Struct. Biotechnol. J.">
        <title>De novo genome assembly of the potent medicinal plant Rehmannia glutinosa using nanopore technology.</title>
        <authorList>
            <person name="Ma L."/>
            <person name="Dong C."/>
            <person name="Song C."/>
            <person name="Wang X."/>
            <person name="Zheng X."/>
            <person name="Niu Y."/>
            <person name="Chen S."/>
            <person name="Feng W."/>
        </authorList>
    </citation>
    <scope>NUCLEOTIDE SEQUENCE [LARGE SCALE GENOMIC DNA]</scope>
    <source>
        <strain evidence="3">DH-2019</strain>
    </source>
</reference>
<dbReference type="PANTHER" id="PTHR45835">
    <property type="entry name" value="YALI0A06105P"/>
    <property type="match status" value="1"/>
</dbReference>
<protein>
    <recommendedName>
        <fullName evidence="2">Tf2-1-like SH3-like domain-containing protein</fullName>
    </recommendedName>
</protein>
<dbReference type="PANTHER" id="PTHR45835:SF99">
    <property type="entry name" value="CHROMO DOMAIN-CONTAINING PROTEIN-RELATED"/>
    <property type="match status" value="1"/>
</dbReference>
<name>A0ABR0W957_REHGL</name>
<evidence type="ECO:0000313" key="3">
    <source>
        <dbReference type="EMBL" id="KAK6142624.1"/>
    </source>
</evidence>
<dbReference type="Pfam" id="PF24626">
    <property type="entry name" value="SH3_Tf2-1"/>
    <property type="match status" value="1"/>
</dbReference>
<comment type="caution">
    <text evidence="3">The sequence shown here is derived from an EMBL/GenBank/DDBJ whole genome shotgun (WGS) entry which is preliminary data.</text>
</comment>
<keyword evidence="4" id="KW-1185">Reference proteome</keyword>
<feature type="domain" description="Tf2-1-like SH3-like" evidence="2">
    <location>
        <begin position="146"/>
        <end position="211"/>
    </location>
</feature>
<organism evidence="3 4">
    <name type="scientific">Rehmannia glutinosa</name>
    <name type="common">Chinese foxglove</name>
    <dbReference type="NCBI Taxonomy" id="99300"/>
    <lineage>
        <taxon>Eukaryota</taxon>
        <taxon>Viridiplantae</taxon>
        <taxon>Streptophyta</taxon>
        <taxon>Embryophyta</taxon>
        <taxon>Tracheophyta</taxon>
        <taxon>Spermatophyta</taxon>
        <taxon>Magnoliopsida</taxon>
        <taxon>eudicotyledons</taxon>
        <taxon>Gunneridae</taxon>
        <taxon>Pentapetalae</taxon>
        <taxon>asterids</taxon>
        <taxon>lamiids</taxon>
        <taxon>Lamiales</taxon>
        <taxon>Orobanchaceae</taxon>
        <taxon>Rehmannieae</taxon>
        <taxon>Rehmannia</taxon>
    </lineage>
</organism>
<dbReference type="InterPro" id="IPR036397">
    <property type="entry name" value="RNaseH_sf"/>
</dbReference>
<evidence type="ECO:0000259" key="2">
    <source>
        <dbReference type="Pfam" id="PF24626"/>
    </source>
</evidence>
<dbReference type="EMBL" id="JABTTQ020000013">
    <property type="protein sequence ID" value="KAK6142624.1"/>
    <property type="molecule type" value="Genomic_DNA"/>
</dbReference>